<evidence type="ECO:0000313" key="2">
    <source>
        <dbReference type="Proteomes" id="UP001632038"/>
    </source>
</evidence>
<protein>
    <submittedName>
        <fullName evidence="1">Uncharacterized protein</fullName>
    </submittedName>
</protein>
<evidence type="ECO:0000313" key="1">
    <source>
        <dbReference type="EMBL" id="KAL3652783.1"/>
    </source>
</evidence>
<reference evidence="2" key="1">
    <citation type="journal article" date="2024" name="IScience">
        <title>Strigolactones Initiate the Formation of Haustorium-like Structures in Castilleja.</title>
        <authorList>
            <person name="Buerger M."/>
            <person name="Peterson D."/>
            <person name="Chory J."/>
        </authorList>
    </citation>
    <scope>NUCLEOTIDE SEQUENCE [LARGE SCALE GENOMIC DNA]</scope>
</reference>
<gene>
    <name evidence="1" type="ORF">CASFOL_002464</name>
</gene>
<dbReference type="PANTHER" id="PTHR36048">
    <property type="entry name" value="RIBOSOME MATURATION FACTOR"/>
    <property type="match status" value="1"/>
</dbReference>
<keyword evidence="2" id="KW-1185">Reference proteome</keyword>
<name>A0ABD3EED1_9LAMI</name>
<proteinExistence type="predicted"/>
<sequence>MEAIAFNAEAFALTEKKMDMSLDDIIKMSKTNAAAKHKKQRASNRGQKFVDNIALDKFSKVRRFMDTRSSLRQGVLAQRRSNFQVNQFPVATKAAIKAAVNPTLNRAFNRAKPFNANKPRVRDSNVQMVAVNGGGFTVKKTLRRANVGPKQKPRTMDSLFANMKEQRLRILSQQINGTRRNEGDQPIRPWGINRLCI</sequence>
<dbReference type="AlphaFoldDB" id="A0ABD3EED1"/>
<accession>A0ABD3EED1</accession>
<organism evidence="1 2">
    <name type="scientific">Castilleja foliolosa</name>
    <dbReference type="NCBI Taxonomy" id="1961234"/>
    <lineage>
        <taxon>Eukaryota</taxon>
        <taxon>Viridiplantae</taxon>
        <taxon>Streptophyta</taxon>
        <taxon>Embryophyta</taxon>
        <taxon>Tracheophyta</taxon>
        <taxon>Spermatophyta</taxon>
        <taxon>Magnoliopsida</taxon>
        <taxon>eudicotyledons</taxon>
        <taxon>Gunneridae</taxon>
        <taxon>Pentapetalae</taxon>
        <taxon>asterids</taxon>
        <taxon>lamiids</taxon>
        <taxon>Lamiales</taxon>
        <taxon>Orobanchaceae</taxon>
        <taxon>Pedicularideae</taxon>
        <taxon>Castillejinae</taxon>
        <taxon>Castilleja</taxon>
    </lineage>
</organism>
<comment type="caution">
    <text evidence="1">The sequence shown here is derived from an EMBL/GenBank/DDBJ whole genome shotgun (WGS) entry which is preliminary data.</text>
</comment>
<dbReference type="PANTHER" id="PTHR36048:SF1">
    <property type="entry name" value="RIBOSOME MATURATION FACTOR"/>
    <property type="match status" value="1"/>
</dbReference>
<dbReference type="Proteomes" id="UP001632038">
    <property type="component" value="Unassembled WGS sequence"/>
</dbReference>
<dbReference type="EMBL" id="JAVIJP010000005">
    <property type="protein sequence ID" value="KAL3652783.1"/>
    <property type="molecule type" value="Genomic_DNA"/>
</dbReference>